<dbReference type="AlphaFoldDB" id="A0AAD7DM00"/>
<proteinExistence type="predicted"/>
<evidence type="ECO:0000313" key="2">
    <source>
        <dbReference type="Proteomes" id="UP001221757"/>
    </source>
</evidence>
<organism evidence="1 2">
    <name type="scientific">Mycena rosella</name>
    <name type="common">Pink bonnet</name>
    <name type="synonym">Agaricus rosellus</name>
    <dbReference type="NCBI Taxonomy" id="1033263"/>
    <lineage>
        <taxon>Eukaryota</taxon>
        <taxon>Fungi</taxon>
        <taxon>Dikarya</taxon>
        <taxon>Basidiomycota</taxon>
        <taxon>Agaricomycotina</taxon>
        <taxon>Agaricomycetes</taxon>
        <taxon>Agaricomycetidae</taxon>
        <taxon>Agaricales</taxon>
        <taxon>Marasmiineae</taxon>
        <taxon>Mycenaceae</taxon>
        <taxon>Mycena</taxon>
    </lineage>
</organism>
<keyword evidence="2" id="KW-1185">Reference proteome</keyword>
<gene>
    <name evidence="1" type="ORF">B0H17DRAFT_1178557</name>
</gene>
<reference evidence="1" key="1">
    <citation type="submission" date="2023-03" db="EMBL/GenBank/DDBJ databases">
        <title>Massive genome expansion in bonnet fungi (Mycena s.s.) driven by repeated elements and novel gene families across ecological guilds.</title>
        <authorList>
            <consortium name="Lawrence Berkeley National Laboratory"/>
            <person name="Harder C.B."/>
            <person name="Miyauchi S."/>
            <person name="Viragh M."/>
            <person name="Kuo A."/>
            <person name="Thoen E."/>
            <person name="Andreopoulos B."/>
            <person name="Lu D."/>
            <person name="Skrede I."/>
            <person name="Drula E."/>
            <person name="Henrissat B."/>
            <person name="Morin E."/>
            <person name="Kohler A."/>
            <person name="Barry K."/>
            <person name="LaButti K."/>
            <person name="Morin E."/>
            <person name="Salamov A."/>
            <person name="Lipzen A."/>
            <person name="Mereny Z."/>
            <person name="Hegedus B."/>
            <person name="Baldrian P."/>
            <person name="Stursova M."/>
            <person name="Weitz H."/>
            <person name="Taylor A."/>
            <person name="Grigoriev I.V."/>
            <person name="Nagy L.G."/>
            <person name="Martin F."/>
            <person name="Kauserud H."/>
        </authorList>
    </citation>
    <scope>NUCLEOTIDE SEQUENCE</scope>
    <source>
        <strain evidence="1">CBHHK067</strain>
    </source>
</reference>
<sequence>MNKLCYPKYTLGVWVKALKAPSASSRSSAASGMTFISLWHHLHQSPTAPPASFGLEESKRWHWSQHSYWASGYQQSVRLKGSAASNASSHKAFHASSYFQDSDSDPFLHFKIENEKRVASNTSMMATREPAVVTGFNHKPRWPLSQDQHQDLIFGTLKAVMQATIRGSQNLFHGSGERMRHQANKYCVLTEIHGQRNTWKEPMEARLEADSMEATEARLEADSTGCSHWMHPMGVLEPAVSPIYLFHALKPSCSAFCVPKRRAFYRRLSLVFQEELKPGDLWVMHVVMFWLWLGLKAAALARLGVALAQ</sequence>
<comment type="caution">
    <text evidence="1">The sequence shown here is derived from an EMBL/GenBank/DDBJ whole genome shotgun (WGS) entry which is preliminary data.</text>
</comment>
<dbReference type="Proteomes" id="UP001221757">
    <property type="component" value="Unassembled WGS sequence"/>
</dbReference>
<accession>A0AAD7DM00</accession>
<name>A0AAD7DM00_MYCRO</name>
<dbReference type="EMBL" id="JARKIE010000041">
    <property type="protein sequence ID" value="KAJ7694553.1"/>
    <property type="molecule type" value="Genomic_DNA"/>
</dbReference>
<evidence type="ECO:0000313" key="1">
    <source>
        <dbReference type="EMBL" id="KAJ7694553.1"/>
    </source>
</evidence>
<protein>
    <submittedName>
        <fullName evidence="1">Uncharacterized protein</fullName>
    </submittedName>
</protein>